<dbReference type="NCBIfam" id="TIGR00152">
    <property type="entry name" value="dephospho-CoA kinase"/>
    <property type="match status" value="1"/>
</dbReference>
<dbReference type="AlphaFoldDB" id="A0A1F6DMK5"/>
<dbReference type="PANTHER" id="PTHR10695">
    <property type="entry name" value="DEPHOSPHO-COA KINASE-RELATED"/>
    <property type="match status" value="1"/>
</dbReference>
<comment type="function">
    <text evidence="3">Catalyzes the phosphorylation of the 3'-hydroxyl group of dephosphocoenzyme A to form coenzyme A.</text>
</comment>
<dbReference type="GO" id="GO:0005524">
    <property type="term" value="F:ATP binding"/>
    <property type="evidence" value="ECO:0007669"/>
    <property type="project" value="UniProtKB-UniRule"/>
</dbReference>
<comment type="similarity">
    <text evidence="3">Belongs to the CoaE family.</text>
</comment>
<dbReference type="PANTHER" id="PTHR10695:SF46">
    <property type="entry name" value="BIFUNCTIONAL COENZYME A SYNTHASE-RELATED"/>
    <property type="match status" value="1"/>
</dbReference>
<dbReference type="Gene3D" id="3.40.50.300">
    <property type="entry name" value="P-loop containing nucleotide triphosphate hydrolases"/>
    <property type="match status" value="1"/>
</dbReference>
<dbReference type="STRING" id="1798491.A3C87_03915"/>
<dbReference type="Proteomes" id="UP000176511">
    <property type="component" value="Unassembled WGS sequence"/>
</dbReference>
<dbReference type="EMBL" id="MFLE01000003">
    <property type="protein sequence ID" value="OGG62603.1"/>
    <property type="molecule type" value="Genomic_DNA"/>
</dbReference>
<dbReference type="UniPathway" id="UPA00241">
    <property type="reaction ID" value="UER00356"/>
</dbReference>
<dbReference type="GO" id="GO:0004140">
    <property type="term" value="F:dephospho-CoA kinase activity"/>
    <property type="evidence" value="ECO:0007669"/>
    <property type="project" value="UniProtKB-UniRule"/>
</dbReference>
<dbReference type="SUPFAM" id="SSF52540">
    <property type="entry name" value="P-loop containing nucleoside triphosphate hydrolases"/>
    <property type="match status" value="1"/>
</dbReference>
<comment type="pathway">
    <text evidence="3">Cofactor biosynthesis; coenzyme A biosynthesis; CoA from (R)-pantothenate: step 5/5.</text>
</comment>
<dbReference type="Pfam" id="PF01121">
    <property type="entry name" value="CoaE"/>
    <property type="match status" value="1"/>
</dbReference>
<keyword evidence="3" id="KW-0173">Coenzyme A biosynthesis</keyword>
<protein>
    <recommendedName>
        <fullName evidence="3 4">Dephospho-CoA kinase</fullName>
        <ecNumber evidence="3 4">2.7.1.24</ecNumber>
    </recommendedName>
    <alternativeName>
        <fullName evidence="3">Dephosphocoenzyme A kinase</fullName>
    </alternativeName>
</protein>
<gene>
    <name evidence="3" type="primary">coaE</name>
    <name evidence="5" type="ORF">A3C87_03915</name>
</gene>
<dbReference type="GO" id="GO:0005737">
    <property type="term" value="C:cytoplasm"/>
    <property type="evidence" value="ECO:0007669"/>
    <property type="project" value="UniProtKB-SubCell"/>
</dbReference>
<dbReference type="EC" id="2.7.1.24" evidence="3 4"/>
<feature type="binding site" evidence="3">
    <location>
        <begin position="36"/>
        <end position="41"/>
    </location>
    <ligand>
        <name>ATP</name>
        <dbReference type="ChEBI" id="CHEBI:30616"/>
    </ligand>
</feature>
<reference evidence="5 6" key="1">
    <citation type="journal article" date="2016" name="Nat. Commun.">
        <title>Thousands of microbial genomes shed light on interconnected biogeochemical processes in an aquifer system.</title>
        <authorList>
            <person name="Anantharaman K."/>
            <person name="Brown C.T."/>
            <person name="Hug L.A."/>
            <person name="Sharon I."/>
            <person name="Castelle C.J."/>
            <person name="Probst A.J."/>
            <person name="Thomas B.C."/>
            <person name="Singh A."/>
            <person name="Wilkins M.J."/>
            <person name="Karaoz U."/>
            <person name="Brodie E.L."/>
            <person name="Williams K.H."/>
            <person name="Hubbard S.S."/>
            <person name="Banfield J.F."/>
        </authorList>
    </citation>
    <scope>NUCLEOTIDE SEQUENCE [LARGE SCALE GENOMIC DNA]</scope>
</reference>
<organism evidence="5 6">
    <name type="scientific">Candidatus Kaiserbacteria bacterium RIFCSPHIGHO2_02_FULL_49_34</name>
    <dbReference type="NCBI Taxonomy" id="1798491"/>
    <lineage>
        <taxon>Bacteria</taxon>
        <taxon>Candidatus Kaiseribacteriota</taxon>
    </lineage>
</organism>
<evidence type="ECO:0000256" key="3">
    <source>
        <dbReference type="HAMAP-Rule" id="MF_00376"/>
    </source>
</evidence>
<dbReference type="PROSITE" id="PS51219">
    <property type="entry name" value="DPCK"/>
    <property type="match status" value="1"/>
</dbReference>
<keyword evidence="3 5" id="KW-0418">Kinase</keyword>
<keyword evidence="3" id="KW-0963">Cytoplasm</keyword>
<evidence type="ECO:0000313" key="6">
    <source>
        <dbReference type="Proteomes" id="UP000176511"/>
    </source>
</evidence>
<dbReference type="CDD" id="cd02022">
    <property type="entry name" value="DPCK"/>
    <property type="match status" value="1"/>
</dbReference>
<dbReference type="InterPro" id="IPR001977">
    <property type="entry name" value="Depp_CoAkinase"/>
</dbReference>
<comment type="subcellular location">
    <subcellularLocation>
        <location evidence="3">Cytoplasm</location>
    </subcellularLocation>
</comment>
<keyword evidence="1 3" id="KW-0547">Nucleotide-binding</keyword>
<dbReference type="HAMAP" id="MF_00376">
    <property type="entry name" value="Dephospho_CoA_kinase"/>
    <property type="match status" value="1"/>
</dbReference>
<evidence type="ECO:0000313" key="5">
    <source>
        <dbReference type="EMBL" id="OGG62603.1"/>
    </source>
</evidence>
<evidence type="ECO:0000256" key="1">
    <source>
        <dbReference type="ARBA" id="ARBA00022741"/>
    </source>
</evidence>
<comment type="catalytic activity">
    <reaction evidence="3">
        <text>3'-dephospho-CoA + ATP = ADP + CoA + H(+)</text>
        <dbReference type="Rhea" id="RHEA:18245"/>
        <dbReference type="ChEBI" id="CHEBI:15378"/>
        <dbReference type="ChEBI" id="CHEBI:30616"/>
        <dbReference type="ChEBI" id="CHEBI:57287"/>
        <dbReference type="ChEBI" id="CHEBI:57328"/>
        <dbReference type="ChEBI" id="CHEBI:456216"/>
        <dbReference type="EC" id="2.7.1.24"/>
    </reaction>
</comment>
<sequence>MSPEHAIVASNHTYLPLVLSEEHIMADIYGLTGGIGCGKSSIAKQLATIPGFRIFDTDSVAKKMLESDVHRDAVNAIVGEDVYLHGTLEKARLAEILFSDAEKRRAIEALVGPGIWARIHLIARDMPPQSILIVESALIYEQHTENLFKGIIAAYCPNNIADRRLRKGRGMLSGDIAARRAAQLPAEEKAKRADYVINTSGRRREVAVRTVSLAQKLLSALNP</sequence>
<dbReference type="GO" id="GO:0015937">
    <property type="term" value="P:coenzyme A biosynthetic process"/>
    <property type="evidence" value="ECO:0007669"/>
    <property type="project" value="UniProtKB-UniRule"/>
</dbReference>
<keyword evidence="3" id="KW-0808">Transferase</keyword>
<evidence type="ECO:0000256" key="2">
    <source>
        <dbReference type="ARBA" id="ARBA00022840"/>
    </source>
</evidence>
<evidence type="ECO:0000256" key="4">
    <source>
        <dbReference type="NCBIfam" id="TIGR00152"/>
    </source>
</evidence>
<accession>A0A1F6DMK5</accession>
<keyword evidence="2 3" id="KW-0067">ATP-binding</keyword>
<dbReference type="InterPro" id="IPR027417">
    <property type="entry name" value="P-loop_NTPase"/>
</dbReference>
<comment type="caution">
    <text evidence="5">The sequence shown here is derived from an EMBL/GenBank/DDBJ whole genome shotgun (WGS) entry which is preliminary data.</text>
</comment>
<name>A0A1F6DMK5_9BACT</name>
<proteinExistence type="inferred from homology"/>